<feature type="region of interest" description="Disordered" evidence="1">
    <location>
        <begin position="66"/>
        <end position="90"/>
    </location>
</feature>
<proteinExistence type="predicted"/>
<accession>A0AAD7JWR6</accession>
<evidence type="ECO:0000313" key="3">
    <source>
        <dbReference type="Proteomes" id="UP001215598"/>
    </source>
</evidence>
<keyword evidence="3" id="KW-1185">Reference proteome</keyword>
<evidence type="ECO:0000313" key="2">
    <source>
        <dbReference type="EMBL" id="KAJ7773461.1"/>
    </source>
</evidence>
<protein>
    <submittedName>
        <fullName evidence="2">Uncharacterized protein</fullName>
    </submittedName>
</protein>
<dbReference type="EMBL" id="JARKIB010000013">
    <property type="protein sequence ID" value="KAJ7773461.1"/>
    <property type="molecule type" value="Genomic_DNA"/>
</dbReference>
<dbReference type="Proteomes" id="UP001215598">
    <property type="component" value="Unassembled WGS sequence"/>
</dbReference>
<reference evidence="2" key="1">
    <citation type="submission" date="2023-03" db="EMBL/GenBank/DDBJ databases">
        <title>Massive genome expansion in bonnet fungi (Mycena s.s.) driven by repeated elements and novel gene families across ecological guilds.</title>
        <authorList>
            <consortium name="Lawrence Berkeley National Laboratory"/>
            <person name="Harder C.B."/>
            <person name="Miyauchi S."/>
            <person name="Viragh M."/>
            <person name="Kuo A."/>
            <person name="Thoen E."/>
            <person name="Andreopoulos B."/>
            <person name="Lu D."/>
            <person name="Skrede I."/>
            <person name="Drula E."/>
            <person name="Henrissat B."/>
            <person name="Morin E."/>
            <person name="Kohler A."/>
            <person name="Barry K."/>
            <person name="LaButti K."/>
            <person name="Morin E."/>
            <person name="Salamov A."/>
            <person name="Lipzen A."/>
            <person name="Mereny Z."/>
            <person name="Hegedus B."/>
            <person name="Baldrian P."/>
            <person name="Stursova M."/>
            <person name="Weitz H."/>
            <person name="Taylor A."/>
            <person name="Grigoriev I.V."/>
            <person name="Nagy L.G."/>
            <person name="Martin F."/>
            <person name="Kauserud H."/>
        </authorList>
    </citation>
    <scope>NUCLEOTIDE SEQUENCE</scope>
    <source>
        <strain evidence="2">CBHHK182m</strain>
    </source>
</reference>
<evidence type="ECO:0000256" key="1">
    <source>
        <dbReference type="SAM" id="MobiDB-lite"/>
    </source>
</evidence>
<name>A0AAD7JWR6_9AGAR</name>
<sequence length="273" mass="30468">MLWRCRESDLNRGTFLRKQRNKITTLERHANFLLLFSTLGNFLGVVLNSCHSPECQGIRTKRHAKGAPCTSASRAVKRRTPPGPEPPFFPPPPYPAHLIPPLQLPPSFIEPIYTPYKGIFSEDPGVSLEDLLDSAPTLPWRCIAFLHCTHLISRTLVAQRLFPNSPTLADLLTAFGELRSIIAHSGVAPAEFSPAIHAWASDAHLEAPPSLIFDRRQGEEEARFVSCIFVAALKLRMLLVTVVDPACYEVVKKLLHYADSVLTFTYAFVFPTD</sequence>
<dbReference type="AlphaFoldDB" id="A0AAD7JWR6"/>
<feature type="compositionally biased region" description="Pro residues" evidence="1">
    <location>
        <begin position="81"/>
        <end position="90"/>
    </location>
</feature>
<comment type="caution">
    <text evidence="2">The sequence shown here is derived from an EMBL/GenBank/DDBJ whole genome shotgun (WGS) entry which is preliminary data.</text>
</comment>
<gene>
    <name evidence="2" type="ORF">B0H16DRAFT_1451220</name>
</gene>
<organism evidence="2 3">
    <name type="scientific">Mycena metata</name>
    <dbReference type="NCBI Taxonomy" id="1033252"/>
    <lineage>
        <taxon>Eukaryota</taxon>
        <taxon>Fungi</taxon>
        <taxon>Dikarya</taxon>
        <taxon>Basidiomycota</taxon>
        <taxon>Agaricomycotina</taxon>
        <taxon>Agaricomycetes</taxon>
        <taxon>Agaricomycetidae</taxon>
        <taxon>Agaricales</taxon>
        <taxon>Marasmiineae</taxon>
        <taxon>Mycenaceae</taxon>
        <taxon>Mycena</taxon>
    </lineage>
</organism>